<dbReference type="GO" id="GO:0030145">
    <property type="term" value="F:manganese ion binding"/>
    <property type="evidence" value="ECO:0007669"/>
    <property type="project" value="UniProtKB-UniRule"/>
</dbReference>
<dbReference type="OrthoDB" id="9776281at2"/>
<feature type="binding site" evidence="8">
    <location>
        <position position="268"/>
    </location>
    <ligand>
        <name>ATP</name>
        <dbReference type="ChEBI" id="CHEBI:30616"/>
    </ligand>
</feature>
<dbReference type="Proteomes" id="UP000238650">
    <property type="component" value="Unassembled WGS sequence"/>
</dbReference>
<feature type="binding site" evidence="8">
    <location>
        <position position="128"/>
    </location>
    <ligand>
        <name>ATP</name>
        <dbReference type="ChEBI" id="CHEBI:30616"/>
    </ligand>
</feature>
<dbReference type="GO" id="GO:0070733">
    <property type="term" value="F:AMPylase activity"/>
    <property type="evidence" value="ECO:0007669"/>
    <property type="project" value="UniProtKB-EC"/>
</dbReference>
<organism evidence="9 10">
    <name type="scientific">Leucobacter massiliensis</name>
    <dbReference type="NCBI Taxonomy" id="1686285"/>
    <lineage>
        <taxon>Bacteria</taxon>
        <taxon>Bacillati</taxon>
        <taxon>Actinomycetota</taxon>
        <taxon>Actinomycetes</taxon>
        <taxon>Micrococcales</taxon>
        <taxon>Microbacteriaceae</taxon>
        <taxon>Leucobacter</taxon>
    </lineage>
</organism>
<comment type="catalytic activity">
    <reaction evidence="8">
        <text>L-tyrosyl-[protein] + ATP = O-(5'-adenylyl)-L-tyrosyl-[protein] + diphosphate</text>
        <dbReference type="Rhea" id="RHEA:54288"/>
        <dbReference type="Rhea" id="RHEA-COMP:10136"/>
        <dbReference type="Rhea" id="RHEA-COMP:13846"/>
        <dbReference type="ChEBI" id="CHEBI:30616"/>
        <dbReference type="ChEBI" id="CHEBI:33019"/>
        <dbReference type="ChEBI" id="CHEBI:46858"/>
        <dbReference type="ChEBI" id="CHEBI:83624"/>
        <dbReference type="EC" id="2.7.7.108"/>
    </reaction>
</comment>
<feature type="active site" description="Proton acceptor" evidence="8">
    <location>
        <position position="258"/>
    </location>
</feature>
<feature type="binding site" evidence="8">
    <location>
        <position position="116"/>
    </location>
    <ligand>
        <name>ATP</name>
        <dbReference type="ChEBI" id="CHEBI:30616"/>
    </ligand>
</feature>
<comment type="cofactor">
    <cofactor evidence="8">
        <name>Mg(2+)</name>
        <dbReference type="ChEBI" id="CHEBI:18420"/>
    </cofactor>
    <cofactor evidence="8">
        <name>Mn(2+)</name>
        <dbReference type="ChEBI" id="CHEBI:29035"/>
    </cofactor>
</comment>
<dbReference type="GO" id="GO:0005524">
    <property type="term" value="F:ATP binding"/>
    <property type="evidence" value="ECO:0007669"/>
    <property type="project" value="UniProtKB-UniRule"/>
</dbReference>
<dbReference type="EMBL" id="MWZD01000016">
    <property type="protein sequence ID" value="PRI11409.1"/>
    <property type="molecule type" value="Genomic_DNA"/>
</dbReference>
<dbReference type="PANTHER" id="PTHR32057:SF14">
    <property type="entry name" value="PROTEIN ADENYLYLTRANSFERASE SELO, MITOCHONDRIAL"/>
    <property type="match status" value="1"/>
</dbReference>
<comment type="catalytic activity">
    <reaction evidence="8">
        <text>L-tyrosyl-[protein] + UTP = O-(5'-uridylyl)-L-tyrosyl-[protein] + diphosphate</text>
        <dbReference type="Rhea" id="RHEA:83887"/>
        <dbReference type="Rhea" id="RHEA-COMP:10136"/>
        <dbReference type="Rhea" id="RHEA-COMP:20238"/>
        <dbReference type="ChEBI" id="CHEBI:33019"/>
        <dbReference type="ChEBI" id="CHEBI:46398"/>
        <dbReference type="ChEBI" id="CHEBI:46858"/>
        <dbReference type="ChEBI" id="CHEBI:90602"/>
    </reaction>
</comment>
<dbReference type="NCBIfam" id="NF000658">
    <property type="entry name" value="PRK00029.1"/>
    <property type="match status" value="1"/>
</dbReference>
<keyword evidence="3 8" id="KW-0548">Nucleotidyltransferase</keyword>
<evidence type="ECO:0000256" key="1">
    <source>
        <dbReference type="ARBA" id="ARBA00009747"/>
    </source>
</evidence>
<keyword evidence="5 8" id="KW-0547">Nucleotide-binding</keyword>
<feature type="binding site" evidence="8">
    <location>
        <position position="259"/>
    </location>
    <ligand>
        <name>Mg(2+)</name>
        <dbReference type="ChEBI" id="CHEBI:18420"/>
    </ligand>
</feature>
<evidence type="ECO:0000313" key="9">
    <source>
        <dbReference type="EMBL" id="PRI11409.1"/>
    </source>
</evidence>
<dbReference type="EC" id="2.7.7.108" evidence="8"/>
<evidence type="ECO:0000256" key="3">
    <source>
        <dbReference type="ARBA" id="ARBA00022695"/>
    </source>
</evidence>
<feature type="binding site" evidence="8">
    <location>
        <position position="189"/>
    </location>
    <ligand>
        <name>ATP</name>
        <dbReference type="ChEBI" id="CHEBI:30616"/>
    </ligand>
</feature>
<keyword evidence="7 8" id="KW-0460">Magnesium</keyword>
<keyword evidence="2 8" id="KW-0808">Transferase</keyword>
<feature type="binding site" evidence="8">
    <location>
        <position position="96"/>
    </location>
    <ligand>
        <name>ATP</name>
        <dbReference type="ChEBI" id="CHEBI:30616"/>
    </ligand>
</feature>
<evidence type="ECO:0000313" key="10">
    <source>
        <dbReference type="Proteomes" id="UP000238650"/>
    </source>
</evidence>
<feature type="binding site" evidence="8">
    <location>
        <position position="268"/>
    </location>
    <ligand>
        <name>Mg(2+)</name>
        <dbReference type="ChEBI" id="CHEBI:18420"/>
    </ligand>
</feature>
<keyword evidence="8" id="KW-0464">Manganese</keyword>
<comment type="catalytic activity">
    <reaction evidence="8">
        <text>L-threonyl-[protein] + ATP = 3-O-(5'-adenylyl)-L-threonyl-[protein] + diphosphate</text>
        <dbReference type="Rhea" id="RHEA:54292"/>
        <dbReference type="Rhea" id="RHEA-COMP:11060"/>
        <dbReference type="Rhea" id="RHEA-COMP:13847"/>
        <dbReference type="ChEBI" id="CHEBI:30013"/>
        <dbReference type="ChEBI" id="CHEBI:30616"/>
        <dbReference type="ChEBI" id="CHEBI:33019"/>
        <dbReference type="ChEBI" id="CHEBI:138113"/>
        <dbReference type="EC" id="2.7.7.108"/>
    </reaction>
</comment>
<dbReference type="PANTHER" id="PTHR32057">
    <property type="entry name" value="PROTEIN ADENYLYLTRANSFERASE SELO, MITOCHONDRIAL"/>
    <property type="match status" value="1"/>
</dbReference>
<feature type="binding site" evidence="8">
    <location>
        <position position="129"/>
    </location>
    <ligand>
        <name>ATP</name>
        <dbReference type="ChEBI" id="CHEBI:30616"/>
    </ligand>
</feature>
<dbReference type="HAMAP" id="MF_00692">
    <property type="entry name" value="SelO"/>
    <property type="match status" value="1"/>
</dbReference>
<comment type="caution">
    <text evidence="9">The sequence shown here is derived from an EMBL/GenBank/DDBJ whole genome shotgun (WGS) entry which is preliminary data.</text>
</comment>
<gene>
    <name evidence="8" type="primary">ydiU</name>
    <name evidence="8" type="synonym">selO</name>
    <name evidence="9" type="ORF">B4915_06095</name>
</gene>
<evidence type="ECO:0000256" key="2">
    <source>
        <dbReference type="ARBA" id="ARBA00022679"/>
    </source>
</evidence>
<protein>
    <recommendedName>
        <fullName evidence="8">Protein nucleotidyltransferase YdiU</fullName>
        <ecNumber evidence="8">2.7.7.-</ecNumber>
    </recommendedName>
    <alternativeName>
        <fullName evidence="8">Protein adenylyltransferase YdiU</fullName>
        <ecNumber evidence="8">2.7.7.108</ecNumber>
    </alternativeName>
    <alternativeName>
        <fullName evidence="8">Protein uridylyltransferase YdiU</fullName>
        <ecNumber evidence="8">2.7.7.-</ecNumber>
    </alternativeName>
</protein>
<accession>A0A2S9QP93</accession>
<evidence type="ECO:0000256" key="6">
    <source>
        <dbReference type="ARBA" id="ARBA00022840"/>
    </source>
</evidence>
<evidence type="ECO:0000256" key="5">
    <source>
        <dbReference type="ARBA" id="ARBA00022741"/>
    </source>
</evidence>
<evidence type="ECO:0000256" key="8">
    <source>
        <dbReference type="HAMAP-Rule" id="MF_00692"/>
    </source>
</evidence>
<comment type="catalytic activity">
    <reaction evidence="8">
        <text>L-histidyl-[protein] + UTP = N(tele)-(5'-uridylyl)-L-histidyl-[protein] + diphosphate</text>
        <dbReference type="Rhea" id="RHEA:83891"/>
        <dbReference type="Rhea" id="RHEA-COMP:9745"/>
        <dbReference type="Rhea" id="RHEA-COMP:20239"/>
        <dbReference type="ChEBI" id="CHEBI:29979"/>
        <dbReference type="ChEBI" id="CHEBI:33019"/>
        <dbReference type="ChEBI" id="CHEBI:46398"/>
        <dbReference type="ChEBI" id="CHEBI:233474"/>
    </reaction>
</comment>
<dbReference type="EC" id="2.7.7.-" evidence="8"/>
<comment type="catalytic activity">
    <reaction evidence="8">
        <text>L-seryl-[protein] + UTP = O-(5'-uridylyl)-L-seryl-[protein] + diphosphate</text>
        <dbReference type="Rhea" id="RHEA:64604"/>
        <dbReference type="Rhea" id="RHEA-COMP:9863"/>
        <dbReference type="Rhea" id="RHEA-COMP:16635"/>
        <dbReference type="ChEBI" id="CHEBI:29999"/>
        <dbReference type="ChEBI" id="CHEBI:33019"/>
        <dbReference type="ChEBI" id="CHEBI:46398"/>
        <dbReference type="ChEBI" id="CHEBI:156051"/>
    </reaction>
</comment>
<dbReference type="GO" id="GO:0000287">
    <property type="term" value="F:magnesium ion binding"/>
    <property type="evidence" value="ECO:0007669"/>
    <property type="project" value="UniProtKB-UniRule"/>
</dbReference>
<name>A0A2S9QP93_9MICO</name>
<feature type="binding site" evidence="8">
    <location>
        <position position="93"/>
    </location>
    <ligand>
        <name>ATP</name>
        <dbReference type="ChEBI" id="CHEBI:30616"/>
    </ligand>
</feature>
<keyword evidence="6 8" id="KW-0067">ATP-binding</keyword>
<feature type="binding site" evidence="8">
    <location>
        <position position="95"/>
    </location>
    <ligand>
        <name>ATP</name>
        <dbReference type="ChEBI" id="CHEBI:30616"/>
    </ligand>
</feature>
<keyword evidence="4 8" id="KW-0479">Metal-binding</keyword>
<keyword evidence="10" id="KW-1185">Reference proteome</keyword>
<feature type="binding site" evidence="8">
    <location>
        <position position="182"/>
    </location>
    <ligand>
        <name>ATP</name>
        <dbReference type="ChEBI" id="CHEBI:30616"/>
    </ligand>
</feature>
<dbReference type="InterPro" id="IPR003846">
    <property type="entry name" value="SelO"/>
</dbReference>
<dbReference type="AlphaFoldDB" id="A0A2S9QP93"/>
<dbReference type="Pfam" id="PF02696">
    <property type="entry name" value="SelO"/>
    <property type="match status" value="1"/>
</dbReference>
<evidence type="ECO:0000256" key="4">
    <source>
        <dbReference type="ARBA" id="ARBA00022723"/>
    </source>
</evidence>
<comment type="function">
    <text evidence="8">Nucleotidyltransferase involved in the post-translational modification of proteins. It can catalyze the addition of adenosine monophosphate (AMP) or uridine monophosphate (UMP) to a protein, resulting in modifications known as AMPylation and UMPylation.</text>
</comment>
<dbReference type="RefSeq" id="WP_105804955.1">
    <property type="nucleotide sequence ID" value="NZ_MWZD01000016.1"/>
</dbReference>
<comment type="similarity">
    <text evidence="1 8">Belongs to the SELO family.</text>
</comment>
<reference evidence="9 10" key="1">
    <citation type="journal article" date="2017" name="New Microbes New Infect">
        <title>Genome sequence of 'Leucobacter massiliensis' sp. nov. isolated from human pharynx after travel to the 2014 Hajj.</title>
        <authorList>
            <person name="Leangapichart T."/>
            <person name="Gautret P."/>
            <person name="Nguyen T.T."/>
            <person name="Armstrong N."/>
            <person name="Rolain J.M."/>
        </authorList>
    </citation>
    <scope>NUCLEOTIDE SEQUENCE [LARGE SCALE GENOMIC DNA]</scope>
    <source>
        <strain evidence="9 10">122RC15</strain>
    </source>
</reference>
<evidence type="ECO:0000256" key="7">
    <source>
        <dbReference type="ARBA" id="ARBA00022842"/>
    </source>
</evidence>
<comment type="catalytic activity">
    <reaction evidence="8">
        <text>L-seryl-[protein] + ATP = 3-O-(5'-adenylyl)-L-seryl-[protein] + diphosphate</text>
        <dbReference type="Rhea" id="RHEA:58120"/>
        <dbReference type="Rhea" id="RHEA-COMP:9863"/>
        <dbReference type="Rhea" id="RHEA-COMP:15073"/>
        <dbReference type="ChEBI" id="CHEBI:29999"/>
        <dbReference type="ChEBI" id="CHEBI:30616"/>
        <dbReference type="ChEBI" id="CHEBI:33019"/>
        <dbReference type="ChEBI" id="CHEBI:142516"/>
        <dbReference type="EC" id="2.7.7.108"/>
    </reaction>
</comment>
<proteinExistence type="inferred from homology"/>
<sequence length="498" mass="53085">MSSAPSSAPPRLGADYASRFPELTVPWRAAAFPSPEIVELGEDLARELGLDPAWLRSDDGVRFLTGAELPAGAAPVAQAYAGHQFGGYVPRLGDGRALLLGELTDRAGRIRELHLKGSGPTPFARGGDGFAALGPMLREHLMGEAMHALGVPSSRALAVLRTGARIHRPEALDPLPGAMLVRVASSHLRVGTFQFARSLDDPALLRRLADAAIERHAPELLGADRRYLGLLDAVIATQAELLAAWMLVGFVHGVMNTDNTTISGETLDYGPCAFIDAYEPAAVFSSIDHGGRYAYGNQPSIALWNLTRFAESLLPLIAAEARDTGGAEEDAESLALAALDRFPQRYGEEWGRGMRAKLGVERAGVLGDEALADVAGAMLAEWRDRGVDFTSGFVALGAAADGDGSAYRELLGGVPGEWFDRWLALRPDAARMAAVNPLRIPRNHLVDEALEAATAGDHAPYERLLEAVSHPFGPLPGFERYERAAPAGSRPHVTFCGT</sequence>